<comment type="caution">
    <text evidence="2">The sequence shown here is derived from an EMBL/GenBank/DDBJ whole genome shotgun (WGS) entry which is preliminary data.</text>
</comment>
<name>A0A9D7SUG1_9BACT</name>
<evidence type="ECO:0000256" key="1">
    <source>
        <dbReference type="SAM" id="SignalP"/>
    </source>
</evidence>
<dbReference type="NCBIfam" id="TIGR04183">
    <property type="entry name" value="Por_Secre_tail"/>
    <property type="match status" value="1"/>
</dbReference>
<accession>A0A9D7SUG1</accession>
<sequence>MKNFFFFMPFFILSTSNAQLAFVVNGFQGPNVESIYDVVYNNDKYYCLGLDLEPTSPFRSWSQLYIFDNSGTLLDKKTIGEEGTRYYQFISIINDTLTLLGNLKSENCSSKLILDKYILSENTRIPISEFEFCNDQFIQMARLINGYENDKFVEGYYNSNSVFYKFVMRLDSKDQFSKIFDSLSVYNNFSVDFSRKGYILKQVSLCKFYDRDFIFRKQLSNFEDGVQPSPHSTVVSFGKNEIIEHAFKRTSDSVSGQIIRMVDSSLQVKKIAFISPPGENKGNMDLPFFGGLDIDTEKNIWAAGTYGFSPFIDSNYFSITKLDSNLNIICNHFIGYDAIYRLFGITSLGENGAIIYGWRLPKGFSINGGGEDIYAIKVGENCELPFSVSTTGPQQPLLSISAYPNPGLNDLTFSVNGFDPSTLRVELIDESGHLLFSQKDLTNSIRVPELSAGQYFYRILKGEKLMGIGSWVKQ</sequence>
<proteinExistence type="predicted"/>
<feature type="chain" id="PRO_5038811513" evidence="1">
    <location>
        <begin position="22"/>
        <end position="474"/>
    </location>
</feature>
<dbReference type="AlphaFoldDB" id="A0A9D7SUG1"/>
<feature type="signal peptide" evidence="1">
    <location>
        <begin position="1"/>
        <end position="21"/>
    </location>
</feature>
<gene>
    <name evidence="2" type="ORF">IPP15_08685</name>
</gene>
<protein>
    <submittedName>
        <fullName evidence="2">T9SS type A sorting domain-containing protein</fullName>
    </submittedName>
</protein>
<evidence type="ECO:0000313" key="3">
    <source>
        <dbReference type="Proteomes" id="UP000808337"/>
    </source>
</evidence>
<organism evidence="2 3">
    <name type="scientific">Candidatus Opimibacter skivensis</name>
    <dbReference type="NCBI Taxonomy" id="2982028"/>
    <lineage>
        <taxon>Bacteria</taxon>
        <taxon>Pseudomonadati</taxon>
        <taxon>Bacteroidota</taxon>
        <taxon>Saprospiria</taxon>
        <taxon>Saprospirales</taxon>
        <taxon>Saprospiraceae</taxon>
        <taxon>Candidatus Opimibacter</taxon>
    </lineage>
</organism>
<reference evidence="2 3" key="1">
    <citation type="submission" date="2020-10" db="EMBL/GenBank/DDBJ databases">
        <title>Connecting structure to function with the recovery of over 1000 high-quality activated sludge metagenome-assembled genomes encoding full-length rRNA genes using long-read sequencing.</title>
        <authorList>
            <person name="Singleton C.M."/>
            <person name="Petriglieri F."/>
            <person name="Kristensen J.M."/>
            <person name="Kirkegaard R.H."/>
            <person name="Michaelsen T.Y."/>
            <person name="Andersen M.H."/>
            <person name="Karst S.M."/>
            <person name="Dueholm M.S."/>
            <person name="Nielsen P.H."/>
            <person name="Albertsen M."/>
        </authorList>
    </citation>
    <scope>NUCLEOTIDE SEQUENCE [LARGE SCALE GENOMIC DNA]</scope>
    <source>
        <strain evidence="2">Ribe_18-Q3-R11-54_MAXAC.273</strain>
    </source>
</reference>
<keyword evidence="1" id="KW-0732">Signal</keyword>
<evidence type="ECO:0000313" key="2">
    <source>
        <dbReference type="EMBL" id="MBK9982486.1"/>
    </source>
</evidence>
<dbReference type="Proteomes" id="UP000808337">
    <property type="component" value="Unassembled WGS sequence"/>
</dbReference>
<dbReference type="InterPro" id="IPR026444">
    <property type="entry name" value="Secre_tail"/>
</dbReference>
<dbReference type="EMBL" id="JADKGY010000006">
    <property type="protein sequence ID" value="MBK9982486.1"/>
    <property type="molecule type" value="Genomic_DNA"/>
</dbReference>